<dbReference type="EMBL" id="CP144746">
    <property type="protein sequence ID" value="WVZ57962.1"/>
    <property type="molecule type" value="Genomic_DNA"/>
</dbReference>
<proteinExistence type="predicted"/>
<name>A0AAQ3SPG2_PASNO</name>
<gene>
    <name evidence="1" type="ORF">U9M48_008287</name>
</gene>
<evidence type="ECO:0000313" key="1">
    <source>
        <dbReference type="EMBL" id="WVZ57962.1"/>
    </source>
</evidence>
<dbReference type="AlphaFoldDB" id="A0AAQ3SPG2"/>
<accession>A0AAQ3SPG2</accession>
<reference evidence="1 2" key="1">
    <citation type="submission" date="2024-02" db="EMBL/GenBank/DDBJ databases">
        <title>High-quality chromosome-scale genome assembly of Pensacola bahiagrass (Paspalum notatum Flugge var. saurae).</title>
        <authorList>
            <person name="Vega J.M."/>
            <person name="Podio M."/>
            <person name="Orjuela J."/>
            <person name="Siena L.A."/>
            <person name="Pessino S.C."/>
            <person name="Combes M.C."/>
            <person name="Mariac C."/>
            <person name="Albertini E."/>
            <person name="Pupilli F."/>
            <person name="Ortiz J.P.A."/>
            <person name="Leblanc O."/>
        </authorList>
    </citation>
    <scope>NUCLEOTIDE SEQUENCE [LARGE SCALE GENOMIC DNA]</scope>
    <source>
        <strain evidence="1">R1</strain>
        <tissue evidence="1">Leaf</tissue>
    </source>
</reference>
<dbReference type="Proteomes" id="UP001341281">
    <property type="component" value="Chromosome 02"/>
</dbReference>
<keyword evidence="2" id="KW-1185">Reference proteome</keyword>
<evidence type="ECO:0000313" key="2">
    <source>
        <dbReference type="Proteomes" id="UP001341281"/>
    </source>
</evidence>
<organism evidence="1 2">
    <name type="scientific">Paspalum notatum var. saurae</name>
    <dbReference type="NCBI Taxonomy" id="547442"/>
    <lineage>
        <taxon>Eukaryota</taxon>
        <taxon>Viridiplantae</taxon>
        <taxon>Streptophyta</taxon>
        <taxon>Embryophyta</taxon>
        <taxon>Tracheophyta</taxon>
        <taxon>Spermatophyta</taxon>
        <taxon>Magnoliopsida</taxon>
        <taxon>Liliopsida</taxon>
        <taxon>Poales</taxon>
        <taxon>Poaceae</taxon>
        <taxon>PACMAD clade</taxon>
        <taxon>Panicoideae</taxon>
        <taxon>Andropogonodae</taxon>
        <taxon>Paspaleae</taxon>
        <taxon>Paspalinae</taxon>
        <taxon>Paspalum</taxon>
    </lineage>
</organism>
<sequence length="204" mass="22703">MMAAIRLAPACSGVLPSRPATTRSSTRAVRFFPGKKGGGQGQAGTRKNLSLCRSDPVDKWWVPQLRPEDLVEPTGHGAEEMEAIQDNLVREPLRPICLALQEILATGGNLFRCRCFHAGLVTGALLLVAGLCQLYKVAPNLFMDIVLGYMFYKLSVLAADLKRNGKANTICARLQWVLIVILFHKYNNPTKDFYFHYTELICTY</sequence>
<protein>
    <submittedName>
        <fullName evidence="1">Uncharacterized protein</fullName>
    </submittedName>
</protein>